<comment type="similarity">
    <text evidence="1 5">Belongs to the TCP-1 chaperonin family.</text>
</comment>
<dbReference type="SUPFAM" id="SSF52029">
    <property type="entry name" value="GroEL apical domain-like"/>
    <property type="match status" value="1"/>
</dbReference>
<dbReference type="SUPFAM" id="SSF54849">
    <property type="entry name" value="GroEL-intermediate domain like"/>
    <property type="match status" value="1"/>
</dbReference>
<dbReference type="RefSeq" id="WP_013195111.1">
    <property type="nucleotide sequence ID" value="NC_014253.1"/>
</dbReference>
<evidence type="ECO:0000256" key="1">
    <source>
        <dbReference type="ARBA" id="ARBA00008020"/>
    </source>
</evidence>
<dbReference type="InterPro" id="IPR027413">
    <property type="entry name" value="GROEL-like_equatorial_sf"/>
</dbReference>
<evidence type="ECO:0000256" key="3">
    <source>
        <dbReference type="ARBA" id="ARBA00022840"/>
    </source>
</evidence>
<dbReference type="HOGENOM" id="CLU_008891_7_3_2"/>
<dbReference type="PRINTS" id="PR00304">
    <property type="entry name" value="TCOMPLEXTCP1"/>
</dbReference>
<dbReference type="Proteomes" id="UP000000391">
    <property type="component" value="Chromosome"/>
</dbReference>
<evidence type="ECO:0000313" key="7">
    <source>
        <dbReference type="Proteomes" id="UP000000391"/>
    </source>
</evidence>
<dbReference type="KEGG" id="mev:Metev_1707"/>
<accession>D7EB29</accession>
<dbReference type="Gene3D" id="3.30.260.10">
    <property type="entry name" value="TCP-1-like chaperonin intermediate domain"/>
    <property type="match status" value="1"/>
</dbReference>
<dbReference type="InterPro" id="IPR002423">
    <property type="entry name" value="Cpn60/GroEL/TCP-1"/>
</dbReference>
<keyword evidence="3 5" id="KW-0067">ATP-binding</keyword>
<dbReference type="AlphaFoldDB" id="D7EB29"/>
<dbReference type="PANTHER" id="PTHR11353">
    <property type="entry name" value="CHAPERONIN"/>
    <property type="match status" value="1"/>
</dbReference>
<evidence type="ECO:0000256" key="4">
    <source>
        <dbReference type="ARBA" id="ARBA00023186"/>
    </source>
</evidence>
<dbReference type="GO" id="GO:0140662">
    <property type="term" value="F:ATP-dependent protein folding chaperone"/>
    <property type="evidence" value="ECO:0007669"/>
    <property type="project" value="InterPro"/>
</dbReference>
<evidence type="ECO:0000256" key="2">
    <source>
        <dbReference type="ARBA" id="ARBA00022741"/>
    </source>
</evidence>
<gene>
    <name evidence="6" type="ordered locus">Metev_1707</name>
</gene>
<dbReference type="InterPro" id="IPR027410">
    <property type="entry name" value="TCP-1-like_intermed_sf"/>
</dbReference>
<keyword evidence="4 5" id="KW-0143">Chaperone</keyword>
<dbReference type="GO" id="GO:0005524">
    <property type="term" value="F:ATP binding"/>
    <property type="evidence" value="ECO:0007669"/>
    <property type="project" value="UniProtKB-KW"/>
</dbReference>
<dbReference type="EMBL" id="CP002069">
    <property type="protein sequence ID" value="ADI74546.1"/>
    <property type="molecule type" value="Genomic_DNA"/>
</dbReference>
<keyword evidence="7" id="KW-1185">Reference proteome</keyword>
<dbReference type="GeneID" id="9347352"/>
<dbReference type="Gene3D" id="3.50.7.10">
    <property type="entry name" value="GroEL"/>
    <property type="match status" value="1"/>
</dbReference>
<keyword evidence="2 5" id="KW-0547">Nucleotide-binding</keyword>
<dbReference type="Pfam" id="PF00118">
    <property type="entry name" value="Cpn60_TCP1"/>
    <property type="match status" value="1"/>
</dbReference>
<dbReference type="InterPro" id="IPR027409">
    <property type="entry name" value="GroEL-like_apical_dom_sf"/>
</dbReference>
<protein>
    <submittedName>
        <fullName evidence="6">Chaperonin Cpn60/TCP-1</fullName>
    </submittedName>
</protein>
<reference evidence="6 7" key="1">
    <citation type="submission" date="2010-06" db="EMBL/GenBank/DDBJ databases">
        <title>Complete sequence chromosome of Methanohalobium evestigatum Z-7303.</title>
        <authorList>
            <consortium name="US DOE Joint Genome Institute"/>
            <person name="Lucas S."/>
            <person name="Copeland A."/>
            <person name="Lapidus A."/>
            <person name="Cheng J.-F."/>
            <person name="Bruce D."/>
            <person name="Goodwin L."/>
            <person name="Pitluck S."/>
            <person name="Saunders E."/>
            <person name="Detter J.C."/>
            <person name="Han C."/>
            <person name="Tapia R."/>
            <person name="Land M."/>
            <person name="Hauser L."/>
            <person name="Kyrpides N."/>
            <person name="Mikhailova N."/>
            <person name="Sieprawska-Lupa M."/>
            <person name="Whitman W.B."/>
            <person name="Anderson I."/>
            <person name="Woyke T."/>
        </authorList>
    </citation>
    <scope>NUCLEOTIDE SEQUENCE [LARGE SCALE GENOMIC DNA]</scope>
    <source>
        <strain evidence="7">ATCC BAA-1072 / DSM 3721 / NBRC 107634 / OCM 161 / Z-7303</strain>
    </source>
</reference>
<dbReference type="Gene3D" id="1.10.560.10">
    <property type="entry name" value="GroEL-like equatorial domain"/>
    <property type="match status" value="1"/>
</dbReference>
<name>D7EB29_METEZ</name>
<dbReference type="STRING" id="644295.Metev_1707"/>
<proteinExistence type="inferred from homology"/>
<evidence type="ECO:0000313" key="6">
    <source>
        <dbReference type="EMBL" id="ADI74546.1"/>
    </source>
</evidence>
<sequence length="541" mass="59768">MMENTVSKPVHRCQTDSNISSDSLEGLVEQAREKVGIENVVGGQEFINHLDSVCSKIIDLLSSSFGPRGFNKIILNPVNDIYLTNDGKTILEETDILHPVVTSLKDLAGSMDKTCGDGTKTAVLLAATLVNRAIPLINRGIHPTIIIDGYQKALNKSYEILQFETKSVKSQEDTYSAVFAAASSKGIETHQAERLAKIMIDSIKRLNAMSENTDLDLNDNVRIIKKTGASGIVSLNGVILDEKPARFEMPDYIESPNVLILNHDLKVDSEYLNPQHNINMDSFGTAYQFEECRKTILKNYADKILETGADLVFCEGEVDPYIEFLLTKNNILMFKKMKVNDIEKLSRATDAGISSIKDDLTKSIGYADKIEVKKENGEHLVYVTVNSKMITTIIIWEPVKYNLEKVEEAADDALNNAAFILKNGLVVAGGGGIEFGLSQMLKLYASTIDGKEQLAVMEYAKALEQIPRILAFNMGMNPIDSIADMNSYYNKGIDSRIDVSGQVVNNNPPLYDSVTIKKLAIISATETATNILRIDEIVPKR</sequence>
<dbReference type="SUPFAM" id="SSF48592">
    <property type="entry name" value="GroEL equatorial domain-like"/>
    <property type="match status" value="1"/>
</dbReference>
<dbReference type="InterPro" id="IPR017998">
    <property type="entry name" value="Chaperone_TCP-1"/>
</dbReference>
<organism evidence="6 7">
    <name type="scientific">Methanohalobium evestigatum (strain ATCC BAA-1072 / DSM 3721 / NBRC 107634 / OCM 161 / Z-7303)</name>
    <dbReference type="NCBI Taxonomy" id="644295"/>
    <lineage>
        <taxon>Archaea</taxon>
        <taxon>Methanobacteriati</taxon>
        <taxon>Methanobacteriota</taxon>
        <taxon>Stenosarchaea group</taxon>
        <taxon>Methanomicrobia</taxon>
        <taxon>Methanosarcinales</taxon>
        <taxon>Methanosarcinaceae</taxon>
        <taxon>Methanohalobium</taxon>
    </lineage>
</organism>
<evidence type="ECO:0000256" key="5">
    <source>
        <dbReference type="RuleBase" id="RU004187"/>
    </source>
</evidence>